<dbReference type="InterPro" id="IPR005754">
    <property type="entry name" value="Sortase"/>
</dbReference>
<evidence type="ECO:0000313" key="4">
    <source>
        <dbReference type="Proteomes" id="UP000624325"/>
    </source>
</evidence>
<keyword evidence="1" id="KW-0378">Hydrolase</keyword>
<keyword evidence="2" id="KW-0472">Membrane</keyword>
<sequence length="210" mass="21575">MDASGTGAGVLRRTWLVTLTVVGLAGLAIWLVPHDPASPPVATPPAPSAAGVAAVRAAAAQPAQLRIPSIGVRSPLVDLRRLADGTLEVPTDYQVAGWYAGGPSPGDAGGPPAVIAGHVDSATGPAVFFRLRELKKGSKIEVSGIDGAVRTFTVYRLADYPKNTFPSGEVYAASARAELRLITCSGDFDQAAGAYRDNLVAYATLDGGPR</sequence>
<evidence type="ECO:0000256" key="2">
    <source>
        <dbReference type="SAM" id="Phobius"/>
    </source>
</evidence>
<dbReference type="Proteomes" id="UP000624325">
    <property type="component" value="Unassembled WGS sequence"/>
</dbReference>
<dbReference type="NCBIfam" id="NF033748">
    <property type="entry name" value="class_F_sortase"/>
    <property type="match status" value="1"/>
</dbReference>
<reference evidence="3 4" key="1">
    <citation type="submission" date="2021-01" db="EMBL/GenBank/DDBJ databases">
        <title>Whole genome shotgun sequence of Asanoa iriomotensis NBRC 100142.</title>
        <authorList>
            <person name="Komaki H."/>
            <person name="Tamura T."/>
        </authorList>
    </citation>
    <scope>NUCLEOTIDE SEQUENCE [LARGE SCALE GENOMIC DNA]</scope>
    <source>
        <strain evidence="3 4">NBRC 100142</strain>
    </source>
</reference>
<dbReference type="Gene3D" id="2.40.260.10">
    <property type="entry name" value="Sortase"/>
    <property type="match status" value="1"/>
</dbReference>
<dbReference type="EMBL" id="BONC01000016">
    <property type="protein sequence ID" value="GIF56601.1"/>
    <property type="molecule type" value="Genomic_DNA"/>
</dbReference>
<gene>
    <name evidence="3" type="ORF">Air01nite_26960</name>
</gene>
<keyword evidence="4" id="KW-1185">Reference proteome</keyword>
<dbReference type="CDD" id="cd05829">
    <property type="entry name" value="Sortase_F"/>
    <property type="match status" value="1"/>
</dbReference>
<feature type="transmembrane region" description="Helical" evidence="2">
    <location>
        <begin position="14"/>
        <end position="32"/>
    </location>
</feature>
<dbReference type="InterPro" id="IPR023365">
    <property type="entry name" value="Sortase_dom-sf"/>
</dbReference>
<keyword evidence="2" id="KW-1133">Transmembrane helix</keyword>
<keyword evidence="2" id="KW-0812">Transmembrane</keyword>
<organism evidence="3 4">
    <name type="scientific">Asanoa iriomotensis</name>
    <dbReference type="NCBI Taxonomy" id="234613"/>
    <lineage>
        <taxon>Bacteria</taxon>
        <taxon>Bacillati</taxon>
        <taxon>Actinomycetota</taxon>
        <taxon>Actinomycetes</taxon>
        <taxon>Micromonosporales</taxon>
        <taxon>Micromonosporaceae</taxon>
        <taxon>Asanoa</taxon>
    </lineage>
</organism>
<name>A0ABQ4C1D9_9ACTN</name>
<dbReference type="Pfam" id="PF04203">
    <property type="entry name" value="Sortase"/>
    <property type="match status" value="1"/>
</dbReference>
<comment type="caution">
    <text evidence="3">The sequence shown here is derived from an EMBL/GenBank/DDBJ whole genome shotgun (WGS) entry which is preliminary data.</text>
</comment>
<dbReference type="SUPFAM" id="SSF63817">
    <property type="entry name" value="Sortase"/>
    <property type="match status" value="1"/>
</dbReference>
<proteinExistence type="predicted"/>
<evidence type="ECO:0000256" key="1">
    <source>
        <dbReference type="ARBA" id="ARBA00022801"/>
    </source>
</evidence>
<evidence type="ECO:0008006" key="5">
    <source>
        <dbReference type="Google" id="ProtNLM"/>
    </source>
</evidence>
<protein>
    <recommendedName>
        <fullName evidence="5">Sortase family protein</fullName>
    </recommendedName>
</protein>
<accession>A0ABQ4C1D9</accession>
<evidence type="ECO:0000313" key="3">
    <source>
        <dbReference type="EMBL" id="GIF56601.1"/>
    </source>
</evidence>
<dbReference type="InterPro" id="IPR042001">
    <property type="entry name" value="Sortase_F"/>
</dbReference>